<dbReference type="Proteomes" id="UP000314011">
    <property type="component" value="Unassembled WGS sequence"/>
</dbReference>
<feature type="transmembrane region" description="Helical" evidence="6">
    <location>
        <begin position="50"/>
        <end position="71"/>
    </location>
</feature>
<evidence type="ECO:0000313" key="8">
    <source>
        <dbReference type="EMBL" id="TNY31608.1"/>
    </source>
</evidence>
<dbReference type="Pfam" id="PF09335">
    <property type="entry name" value="VTT_dom"/>
    <property type="match status" value="1"/>
</dbReference>
<evidence type="ECO:0000313" key="9">
    <source>
        <dbReference type="Proteomes" id="UP000314011"/>
    </source>
</evidence>
<sequence length="204" mass="22251">MFDWITNIIDAVGPVGVALLMFLENVFPPIPSELIMPLAGFNAQQGDMSFIGVLLAGIVGSVAGAALWYWIGAAIGMRRLKKLARNHGRWLTLTPSELERSADWFSRHGGEAVFFGRLIPTVRTFISVPAGVAGMPVPKFLIYSLIGTAIWTALLAAAGYLLGSQYDLVEAWLNPVSTGVVLLIVALYLYRVATFGKRLRRETE</sequence>
<keyword evidence="3 6" id="KW-0812">Transmembrane</keyword>
<feature type="transmembrane region" description="Helical" evidence="6">
    <location>
        <begin position="12"/>
        <end position="30"/>
    </location>
</feature>
<accession>A0A5C5G9Z4</accession>
<evidence type="ECO:0000256" key="2">
    <source>
        <dbReference type="ARBA" id="ARBA00022475"/>
    </source>
</evidence>
<evidence type="ECO:0000256" key="4">
    <source>
        <dbReference type="ARBA" id="ARBA00022989"/>
    </source>
</evidence>
<evidence type="ECO:0000256" key="3">
    <source>
        <dbReference type="ARBA" id="ARBA00022692"/>
    </source>
</evidence>
<dbReference type="InterPro" id="IPR051311">
    <property type="entry name" value="DedA_domain"/>
</dbReference>
<feature type="transmembrane region" description="Helical" evidence="6">
    <location>
        <begin position="172"/>
        <end position="190"/>
    </location>
</feature>
<evidence type="ECO:0000256" key="6">
    <source>
        <dbReference type="SAM" id="Phobius"/>
    </source>
</evidence>
<dbReference type="AlphaFoldDB" id="A0A5C5G9Z4"/>
<dbReference type="EMBL" id="VFFF01000002">
    <property type="protein sequence ID" value="TNY31608.1"/>
    <property type="molecule type" value="Genomic_DNA"/>
</dbReference>
<keyword evidence="2" id="KW-1003">Cell membrane</keyword>
<dbReference type="PANTHER" id="PTHR42709">
    <property type="entry name" value="ALKALINE PHOSPHATASE LIKE PROTEIN"/>
    <property type="match status" value="1"/>
</dbReference>
<dbReference type="GO" id="GO:0005886">
    <property type="term" value="C:plasma membrane"/>
    <property type="evidence" value="ECO:0007669"/>
    <property type="project" value="UniProtKB-SubCell"/>
</dbReference>
<keyword evidence="4 6" id="KW-1133">Transmembrane helix</keyword>
<dbReference type="PANTHER" id="PTHR42709:SF6">
    <property type="entry name" value="UNDECAPRENYL PHOSPHATE TRANSPORTER A"/>
    <property type="match status" value="1"/>
</dbReference>
<feature type="transmembrane region" description="Helical" evidence="6">
    <location>
        <begin position="140"/>
        <end position="160"/>
    </location>
</feature>
<dbReference type="RefSeq" id="WP_140196736.1">
    <property type="nucleotide sequence ID" value="NZ_CP065915.1"/>
</dbReference>
<keyword evidence="5 6" id="KW-0472">Membrane</keyword>
<feature type="domain" description="VTT" evidence="7">
    <location>
        <begin position="30"/>
        <end position="160"/>
    </location>
</feature>
<gene>
    <name evidence="8" type="ORF">FHY64_16520</name>
</gene>
<comment type="subcellular location">
    <subcellularLocation>
        <location evidence="1">Cell membrane</location>
        <topology evidence="1">Multi-pass membrane protein</topology>
    </subcellularLocation>
</comment>
<comment type="caution">
    <text evidence="8">The sequence shown here is derived from an EMBL/GenBank/DDBJ whole genome shotgun (WGS) entry which is preliminary data.</text>
</comment>
<protein>
    <submittedName>
        <fullName evidence="8">DedA family protein</fullName>
    </submittedName>
</protein>
<keyword evidence="9" id="KW-1185">Reference proteome</keyword>
<evidence type="ECO:0000259" key="7">
    <source>
        <dbReference type="Pfam" id="PF09335"/>
    </source>
</evidence>
<dbReference type="InterPro" id="IPR032816">
    <property type="entry name" value="VTT_dom"/>
</dbReference>
<name>A0A5C5G9Z4_9RHOB</name>
<proteinExistence type="predicted"/>
<reference evidence="8 9" key="1">
    <citation type="submission" date="2019-06" db="EMBL/GenBank/DDBJ databases">
        <title>Genome of new Rhodobacteraceae sp. SM1903.</title>
        <authorList>
            <person name="Ren X."/>
        </authorList>
    </citation>
    <scope>NUCLEOTIDE SEQUENCE [LARGE SCALE GENOMIC DNA]</scope>
    <source>
        <strain evidence="8 9">SM1903</strain>
    </source>
</reference>
<evidence type="ECO:0000256" key="5">
    <source>
        <dbReference type="ARBA" id="ARBA00023136"/>
    </source>
</evidence>
<dbReference type="OrthoDB" id="9813426at2"/>
<organism evidence="8 9">
    <name type="scientific">Pelagovum pacificum</name>
    <dbReference type="NCBI Taxonomy" id="2588711"/>
    <lineage>
        <taxon>Bacteria</taxon>
        <taxon>Pseudomonadati</taxon>
        <taxon>Pseudomonadota</taxon>
        <taxon>Alphaproteobacteria</taxon>
        <taxon>Rhodobacterales</taxon>
        <taxon>Paracoccaceae</taxon>
        <taxon>Pelagovum</taxon>
    </lineage>
</organism>
<evidence type="ECO:0000256" key="1">
    <source>
        <dbReference type="ARBA" id="ARBA00004651"/>
    </source>
</evidence>